<dbReference type="InterPro" id="IPR035965">
    <property type="entry name" value="PAS-like_dom_sf"/>
</dbReference>
<dbReference type="SUPFAM" id="SSF47384">
    <property type="entry name" value="Homodimeric domain of signal transducing histidine kinase"/>
    <property type="match status" value="1"/>
</dbReference>
<comment type="caution">
    <text evidence="10">The sequence shown here is derived from an EMBL/GenBank/DDBJ whole genome shotgun (WGS) entry which is preliminary data.</text>
</comment>
<comment type="catalytic activity">
    <reaction evidence="1">
        <text>ATP + protein L-histidine = ADP + protein N-phospho-L-histidine.</text>
        <dbReference type="EC" id="2.7.13.3"/>
    </reaction>
</comment>
<evidence type="ECO:0000256" key="4">
    <source>
        <dbReference type="ARBA" id="ARBA00022679"/>
    </source>
</evidence>
<dbReference type="Pfam" id="PF02518">
    <property type="entry name" value="HATPase_c"/>
    <property type="match status" value="1"/>
</dbReference>
<dbReference type="InterPro" id="IPR005467">
    <property type="entry name" value="His_kinase_dom"/>
</dbReference>
<dbReference type="InterPro" id="IPR011990">
    <property type="entry name" value="TPR-like_helical_dom_sf"/>
</dbReference>
<evidence type="ECO:0000256" key="2">
    <source>
        <dbReference type="ARBA" id="ARBA00012438"/>
    </source>
</evidence>
<dbReference type="Gene3D" id="1.10.287.130">
    <property type="match status" value="1"/>
</dbReference>
<dbReference type="EC" id="2.7.13.3" evidence="2"/>
<dbReference type="Gene3D" id="1.25.40.10">
    <property type="entry name" value="Tetratricopeptide repeat domain"/>
    <property type="match status" value="2"/>
</dbReference>
<dbReference type="EMBL" id="BMFD01000019">
    <property type="protein sequence ID" value="GGC52981.1"/>
    <property type="molecule type" value="Genomic_DNA"/>
</dbReference>
<evidence type="ECO:0000256" key="5">
    <source>
        <dbReference type="ARBA" id="ARBA00022777"/>
    </source>
</evidence>
<dbReference type="NCBIfam" id="TIGR00229">
    <property type="entry name" value="sensory_box"/>
    <property type="match status" value="1"/>
</dbReference>
<dbReference type="InterPro" id="IPR036890">
    <property type="entry name" value="HATPase_C_sf"/>
</dbReference>
<accession>A0ABQ1N858</accession>
<dbReference type="CDD" id="cd00075">
    <property type="entry name" value="HATPase"/>
    <property type="match status" value="1"/>
</dbReference>
<dbReference type="PROSITE" id="PS50112">
    <property type="entry name" value="PAS"/>
    <property type="match status" value="1"/>
</dbReference>
<dbReference type="RefSeq" id="WP_188444336.1">
    <property type="nucleotide sequence ID" value="NZ_BMFD01000019.1"/>
</dbReference>
<dbReference type="InterPro" id="IPR003594">
    <property type="entry name" value="HATPase_dom"/>
</dbReference>
<dbReference type="PRINTS" id="PR00344">
    <property type="entry name" value="BCTRLSENSOR"/>
</dbReference>
<gene>
    <name evidence="10" type="ORF">GCM10010993_34280</name>
</gene>
<keyword evidence="7" id="KW-0812">Transmembrane</keyword>
<dbReference type="SMART" id="SM00387">
    <property type="entry name" value="HATPase_c"/>
    <property type="match status" value="1"/>
</dbReference>
<organism evidence="10 11">
    <name type="scientific">Belliella aquatica</name>
    <dbReference type="NCBI Taxonomy" id="1323734"/>
    <lineage>
        <taxon>Bacteria</taxon>
        <taxon>Pseudomonadati</taxon>
        <taxon>Bacteroidota</taxon>
        <taxon>Cytophagia</taxon>
        <taxon>Cytophagales</taxon>
        <taxon>Cyclobacteriaceae</taxon>
        <taxon>Belliella</taxon>
    </lineage>
</organism>
<dbReference type="Pfam" id="PF13424">
    <property type="entry name" value="TPR_12"/>
    <property type="match status" value="2"/>
</dbReference>
<dbReference type="Pfam" id="PF13181">
    <property type="entry name" value="TPR_8"/>
    <property type="match status" value="1"/>
</dbReference>
<sequence length="877" mass="100210">MRILKTVLVVVLFICGFSIIDLLANEISTELKSYSVIDSLNDLSRDYSFVDNIKALKYANEALEQALEVDYKRGQAFAFRNMSSVYSSQDSYAESVDYINRALNIFEEIQDEEGIANCYISLGHTFDRLGEDSLSYEYHKKAYDFFQKTDNLNRKGITAHNFARAQFQLSQLETSKSLFQKALILSEESNNPQLSSSCLSYLGEIEFGLGRLDEAEKLFERSRNIFNDLGSDAQKYATMSSFYHLAMIYKADGNQKRMIEMLEKAIQIIDDFGFPYFINEVYNELIDYYYEVGDLEKVKINTQQYAEILTNLNQENLKDRTNIALDLIQSRDLEKVYTEKIRTSEINEKIVEANARVIKVLIFTSFFLAIFLIVIIYQFFRNKKNSAAIRSIYENAGTALVLLSNDGEIIKWNKFSNKLFGDSSEKLAGKNFFKEFISKESTLKPSDIENSYLNEYEITTSDGKTKEISVSCSRTFVNGSPFYVLFILDASEFKRLQRLNDFYQIILEKSNEIAKIGTWEMSYSSFLNEEMPIISSQVMEILEIDEVLPENMKEIKWTNFFNSEESIQKLMVVFEDATSKNQAFDIELNLVSYKGNDIWIRFIGSVEFLSKTDIRLFGTVQDITEVKTGIKLIEENLSREQELNKLKSRFISMASHEFRTPLATITTSVELIQMNLAKLALPNPQILDKHTLSVLNQVDRLEKTLDGILMLEKTIQGKIETTISTIELESFLNEVVENINLPGDERKPILNIESDLSELNTDPNLLHHIMENVISNSLKYSKGKESPIINVFQDMDNISIEIQDFGIGIPESDKSGMFNSFYRAKNTAGIKGTGLGLSIVKEFATLINVDIEIDSTEGEGTKVTLTLPLDLDTNRAN</sequence>
<dbReference type="Gene3D" id="3.30.450.20">
    <property type="entry name" value="PAS domain"/>
    <property type="match status" value="2"/>
</dbReference>
<dbReference type="PROSITE" id="PS50109">
    <property type="entry name" value="HIS_KIN"/>
    <property type="match status" value="1"/>
</dbReference>
<dbReference type="InterPro" id="IPR000014">
    <property type="entry name" value="PAS"/>
</dbReference>
<protein>
    <recommendedName>
        <fullName evidence="2">histidine kinase</fullName>
        <ecNumber evidence="2">2.7.13.3</ecNumber>
    </recommendedName>
</protein>
<keyword evidence="7" id="KW-1133">Transmembrane helix</keyword>
<feature type="domain" description="PAS" evidence="9">
    <location>
        <begin position="385"/>
        <end position="441"/>
    </location>
</feature>
<evidence type="ECO:0000256" key="7">
    <source>
        <dbReference type="SAM" id="Phobius"/>
    </source>
</evidence>
<evidence type="ECO:0000313" key="10">
    <source>
        <dbReference type="EMBL" id="GGC52981.1"/>
    </source>
</evidence>
<evidence type="ECO:0000259" key="8">
    <source>
        <dbReference type="PROSITE" id="PS50109"/>
    </source>
</evidence>
<dbReference type="SUPFAM" id="SSF55874">
    <property type="entry name" value="ATPase domain of HSP90 chaperone/DNA topoisomerase II/histidine kinase"/>
    <property type="match status" value="1"/>
</dbReference>
<dbReference type="InterPro" id="IPR036097">
    <property type="entry name" value="HisK_dim/P_sf"/>
</dbReference>
<reference evidence="11" key="1">
    <citation type="journal article" date="2019" name="Int. J. Syst. Evol. Microbiol.">
        <title>The Global Catalogue of Microorganisms (GCM) 10K type strain sequencing project: providing services to taxonomists for standard genome sequencing and annotation.</title>
        <authorList>
            <consortium name="The Broad Institute Genomics Platform"/>
            <consortium name="The Broad Institute Genome Sequencing Center for Infectious Disease"/>
            <person name="Wu L."/>
            <person name="Ma J."/>
        </authorList>
    </citation>
    <scope>NUCLEOTIDE SEQUENCE [LARGE SCALE GENOMIC DNA]</scope>
    <source>
        <strain evidence="11">CGMCC 1.12479</strain>
    </source>
</reference>
<dbReference type="Gene3D" id="3.30.565.10">
    <property type="entry name" value="Histidine kinase-like ATPase, C-terminal domain"/>
    <property type="match status" value="1"/>
</dbReference>
<dbReference type="Pfam" id="PF00989">
    <property type="entry name" value="PAS"/>
    <property type="match status" value="1"/>
</dbReference>
<keyword evidence="3" id="KW-0597">Phosphoprotein</keyword>
<keyword evidence="11" id="KW-1185">Reference proteome</keyword>
<dbReference type="InterPro" id="IPR003661">
    <property type="entry name" value="HisK_dim/P_dom"/>
</dbReference>
<dbReference type="InterPro" id="IPR013767">
    <property type="entry name" value="PAS_fold"/>
</dbReference>
<dbReference type="InterPro" id="IPR019734">
    <property type="entry name" value="TPR_rpt"/>
</dbReference>
<keyword evidence="7" id="KW-0472">Membrane</keyword>
<evidence type="ECO:0000313" key="11">
    <source>
        <dbReference type="Proteomes" id="UP000635885"/>
    </source>
</evidence>
<dbReference type="Pfam" id="PF13426">
    <property type="entry name" value="PAS_9"/>
    <property type="match status" value="1"/>
</dbReference>
<proteinExistence type="predicted"/>
<evidence type="ECO:0000259" key="9">
    <source>
        <dbReference type="PROSITE" id="PS50112"/>
    </source>
</evidence>
<dbReference type="SUPFAM" id="SSF48452">
    <property type="entry name" value="TPR-like"/>
    <property type="match status" value="1"/>
</dbReference>
<feature type="transmembrane region" description="Helical" evidence="7">
    <location>
        <begin position="360"/>
        <end position="380"/>
    </location>
</feature>
<dbReference type="PANTHER" id="PTHR43711">
    <property type="entry name" value="TWO-COMPONENT HISTIDINE KINASE"/>
    <property type="match status" value="1"/>
</dbReference>
<dbReference type="SUPFAM" id="SSF55785">
    <property type="entry name" value="PYP-like sensor domain (PAS domain)"/>
    <property type="match status" value="2"/>
</dbReference>
<name>A0ABQ1N858_9BACT</name>
<keyword evidence="5" id="KW-0418">Kinase</keyword>
<evidence type="ECO:0000256" key="6">
    <source>
        <dbReference type="ARBA" id="ARBA00023012"/>
    </source>
</evidence>
<dbReference type="PANTHER" id="PTHR43711:SF1">
    <property type="entry name" value="HISTIDINE KINASE 1"/>
    <property type="match status" value="1"/>
</dbReference>
<dbReference type="InterPro" id="IPR050736">
    <property type="entry name" value="Sensor_HK_Regulatory"/>
</dbReference>
<evidence type="ECO:0000256" key="1">
    <source>
        <dbReference type="ARBA" id="ARBA00000085"/>
    </source>
</evidence>
<dbReference type="Proteomes" id="UP000635885">
    <property type="component" value="Unassembled WGS sequence"/>
</dbReference>
<evidence type="ECO:0000256" key="3">
    <source>
        <dbReference type="ARBA" id="ARBA00022553"/>
    </source>
</evidence>
<dbReference type="InterPro" id="IPR004358">
    <property type="entry name" value="Sig_transdc_His_kin-like_C"/>
</dbReference>
<dbReference type="Pfam" id="PF00512">
    <property type="entry name" value="HisKA"/>
    <property type="match status" value="1"/>
</dbReference>
<dbReference type="CDD" id="cd00082">
    <property type="entry name" value="HisKA"/>
    <property type="match status" value="1"/>
</dbReference>
<dbReference type="SMART" id="SM00028">
    <property type="entry name" value="TPR"/>
    <property type="match status" value="5"/>
</dbReference>
<feature type="domain" description="Histidine kinase" evidence="8">
    <location>
        <begin position="653"/>
        <end position="871"/>
    </location>
</feature>
<dbReference type="SMART" id="SM00388">
    <property type="entry name" value="HisKA"/>
    <property type="match status" value="1"/>
</dbReference>
<keyword evidence="6" id="KW-0902">Two-component regulatory system</keyword>
<keyword evidence="4" id="KW-0808">Transferase</keyword>